<name>D8PYF4_SCHCM</name>
<evidence type="ECO:0000256" key="1">
    <source>
        <dbReference type="SAM" id="MobiDB-lite"/>
    </source>
</evidence>
<evidence type="ECO:0000313" key="3">
    <source>
        <dbReference type="Proteomes" id="UP000007431"/>
    </source>
</evidence>
<dbReference type="Proteomes" id="UP000007431">
    <property type="component" value="Unassembled WGS sequence"/>
</dbReference>
<feature type="region of interest" description="Disordered" evidence="1">
    <location>
        <begin position="50"/>
        <end position="100"/>
    </location>
</feature>
<feature type="compositionally biased region" description="Acidic residues" evidence="1">
    <location>
        <begin position="55"/>
        <end position="68"/>
    </location>
</feature>
<dbReference type="KEGG" id="scm:SCHCO_01091234"/>
<keyword evidence="3" id="KW-1185">Reference proteome</keyword>
<protein>
    <submittedName>
        <fullName evidence="2">Uncharacterized protein</fullName>
    </submittedName>
</protein>
<dbReference type="HOGENOM" id="CLU_1023619_0_0_1"/>
<dbReference type="GeneID" id="9592306"/>
<evidence type="ECO:0000313" key="2">
    <source>
        <dbReference type="EMBL" id="EFI99247.1"/>
    </source>
</evidence>
<organism evidence="3">
    <name type="scientific">Schizophyllum commune (strain H4-8 / FGSC 9210)</name>
    <name type="common">Split gill fungus</name>
    <dbReference type="NCBI Taxonomy" id="578458"/>
    <lineage>
        <taxon>Eukaryota</taxon>
        <taxon>Fungi</taxon>
        <taxon>Dikarya</taxon>
        <taxon>Basidiomycota</taxon>
        <taxon>Agaricomycotina</taxon>
        <taxon>Agaricomycetes</taxon>
        <taxon>Agaricomycetidae</taxon>
        <taxon>Agaricales</taxon>
        <taxon>Schizophyllaceae</taxon>
        <taxon>Schizophyllum</taxon>
    </lineage>
</organism>
<proteinExistence type="predicted"/>
<dbReference type="RefSeq" id="XP_003034150.1">
    <property type="nucleotide sequence ID" value="XM_003034104.1"/>
</dbReference>
<feature type="non-terminal residue" evidence="2">
    <location>
        <position position="272"/>
    </location>
</feature>
<feature type="compositionally biased region" description="Basic residues" evidence="1">
    <location>
        <begin position="73"/>
        <end position="82"/>
    </location>
</feature>
<reference evidence="2 3" key="1">
    <citation type="journal article" date="2010" name="Nat. Biotechnol.">
        <title>Genome sequence of the model mushroom Schizophyllum commune.</title>
        <authorList>
            <person name="Ohm R.A."/>
            <person name="de Jong J.F."/>
            <person name="Lugones L.G."/>
            <person name="Aerts A."/>
            <person name="Kothe E."/>
            <person name="Stajich J.E."/>
            <person name="de Vries R.P."/>
            <person name="Record E."/>
            <person name="Levasseur A."/>
            <person name="Baker S.E."/>
            <person name="Bartholomew K.A."/>
            <person name="Coutinho P.M."/>
            <person name="Erdmann S."/>
            <person name="Fowler T.J."/>
            <person name="Gathman A.C."/>
            <person name="Lombard V."/>
            <person name="Henrissat B."/>
            <person name="Knabe N."/>
            <person name="Kuees U."/>
            <person name="Lilly W.W."/>
            <person name="Lindquist E."/>
            <person name="Lucas S."/>
            <person name="Magnuson J.K."/>
            <person name="Piumi F."/>
            <person name="Raudaskoski M."/>
            <person name="Salamov A."/>
            <person name="Schmutz J."/>
            <person name="Schwarze F.W.M.R."/>
            <person name="vanKuyk P.A."/>
            <person name="Horton J.S."/>
            <person name="Grigoriev I.V."/>
            <person name="Woesten H.A.B."/>
        </authorList>
    </citation>
    <scope>NUCLEOTIDE SEQUENCE [LARGE SCALE GENOMIC DNA]</scope>
    <source>
        <strain evidence="3">H4-8 / FGSC 9210</strain>
    </source>
</reference>
<sequence>MVDPLDQRHLLRIPIGGPQLYRTYSGEYRSVAPGQLYYLVSHKPTIRLHIPPFNEDNDDSDSEVDCDEPPQPYKRRSVRRGSRAPSPDVSTEDLDSQPGAGHVLIKGHAELDIVSSYHYNGHHNNTIDGPVDGTEVIHFYRCPGDYGEKGTWVEKNVRWPELVAVSGGRYRTRAIMEQMEARILILYEDSRHENQLVVDSDRKPCFPPCDENDLWARVYLAKLRQPAIARSIEYAWNMIVRKDACGTSRAVAKFATALRAITFGTQGVSASR</sequence>
<dbReference type="VEuPathDB" id="FungiDB:SCHCODRAFT_01091234"/>
<dbReference type="AlphaFoldDB" id="D8PYF4"/>
<accession>D8PYF4</accession>
<gene>
    <name evidence="2" type="ORF">SCHCODRAFT_106357</name>
</gene>
<dbReference type="EMBL" id="GL377304">
    <property type="protein sequence ID" value="EFI99247.1"/>
    <property type="molecule type" value="Genomic_DNA"/>
</dbReference>
<dbReference type="InParanoid" id="D8PYF4"/>